<organism evidence="1 2">
    <name type="scientific">Methylobacterium currus</name>
    <dbReference type="NCBI Taxonomy" id="2051553"/>
    <lineage>
        <taxon>Bacteria</taxon>
        <taxon>Pseudomonadati</taxon>
        <taxon>Pseudomonadota</taxon>
        <taxon>Alphaproteobacteria</taxon>
        <taxon>Hyphomicrobiales</taxon>
        <taxon>Methylobacteriaceae</taxon>
        <taxon>Methylobacterium</taxon>
    </lineage>
</organism>
<keyword evidence="2" id="KW-1185">Reference proteome</keyword>
<reference evidence="1 2" key="1">
    <citation type="submission" date="2018-04" db="EMBL/GenBank/DDBJ databases">
        <title>Methylobacterium sp. PR1016A genome.</title>
        <authorList>
            <person name="Park W."/>
        </authorList>
    </citation>
    <scope>NUCLEOTIDE SEQUENCE [LARGE SCALE GENOMIC DNA]</scope>
    <source>
        <strain evidence="1 2">PR1016A</strain>
    </source>
</reference>
<proteinExistence type="predicted"/>
<dbReference type="Proteomes" id="UP000244755">
    <property type="component" value="Chromosome 1"/>
</dbReference>
<dbReference type="EMBL" id="CP028843">
    <property type="protein sequence ID" value="AWB24191.1"/>
    <property type="molecule type" value="Genomic_DNA"/>
</dbReference>
<protein>
    <submittedName>
        <fullName evidence="1">Uncharacterized protein</fullName>
    </submittedName>
</protein>
<dbReference type="RefSeq" id="WP_099955961.1">
    <property type="nucleotide sequence ID" value="NZ_CP028843.1"/>
</dbReference>
<dbReference type="KEGG" id="mee:DA075_27670"/>
<dbReference type="AlphaFoldDB" id="A0A2R4WRM5"/>
<evidence type="ECO:0000313" key="1">
    <source>
        <dbReference type="EMBL" id="AWB24191.1"/>
    </source>
</evidence>
<evidence type="ECO:0000313" key="2">
    <source>
        <dbReference type="Proteomes" id="UP000244755"/>
    </source>
</evidence>
<accession>A0A2R4WRM5</accession>
<gene>
    <name evidence="1" type="ORF">DA075_27670</name>
</gene>
<name>A0A2R4WRM5_9HYPH</name>
<sequence length="87" mass="9812">MICCWSTSRAAHRAEQDRAAARGGARATTLRTTYRAELTDPRAFARWAWENAHDELIGHLTTMAERRTAAGFRDLPGVTLREDRKAI</sequence>